<reference evidence="2" key="1">
    <citation type="journal article" date="2013" name="PLoS Genet.">
        <title>The genome of Spraguea lophii and the basis of host-microsporidian interactions.</title>
        <authorList>
            <person name="Campbell S.E."/>
            <person name="Williams T.A."/>
            <person name="Yousuf A."/>
            <person name="Soanes D.M."/>
            <person name="Paszkiewicz K.H."/>
            <person name="Williams B.A.P."/>
        </authorList>
    </citation>
    <scope>NUCLEOTIDE SEQUENCE [LARGE SCALE GENOMIC DNA]</scope>
    <source>
        <strain evidence="2">42_110</strain>
    </source>
</reference>
<dbReference type="InParanoid" id="S7WAZ9"/>
<dbReference type="HOGENOM" id="CLU_1272992_0_0_1"/>
<dbReference type="Proteomes" id="UP000014978">
    <property type="component" value="Unassembled WGS sequence"/>
</dbReference>
<dbReference type="EMBL" id="ATCN01000466">
    <property type="protein sequence ID" value="EPR78967.1"/>
    <property type="molecule type" value="Genomic_DNA"/>
</dbReference>
<gene>
    <name evidence="1" type="ORF">SLOPH_954</name>
</gene>
<comment type="caution">
    <text evidence="1">The sequence shown here is derived from an EMBL/GenBank/DDBJ whole genome shotgun (WGS) entry which is preliminary data.</text>
</comment>
<name>S7WAZ9_SPRLO</name>
<proteinExistence type="predicted"/>
<keyword evidence="2" id="KW-1185">Reference proteome</keyword>
<protein>
    <submittedName>
        <fullName evidence="1">Uncharacterized protein</fullName>
    </submittedName>
</protein>
<evidence type="ECO:0000313" key="2">
    <source>
        <dbReference type="Proteomes" id="UP000014978"/>
    </source>
</evidence>
<evidence type="ECO:0000313" key="1">
    <source>
        <dbReference type="EMBL" id="EPR78967.1"/>
    </source>
</evidence>
<accession>S7WAZ9</accession>
<organism evidence="1 2">
    <name type="scientific">Spraguea lophii (strain 42_110)</name>
    <name type="common">Microsporidian parasite</name>
    <dbReference type="NCBI Taxonomy" id="1358809"/>
    <lineage>
        <taxon>Eukaryota</taxon>
        <taxon>Fungi</taxon>
        <taxon>Fungi incertae sedis</taxon>
        <taxon>Microsporidia</taxon>
        <taxon>Spragueidae</taxon>
        <taxon>Spraguea</taxon>
    </lineage>
</organism>
<sequence length="217" mass="25459">MTFKFLVLFVNFENNLNELHTIIKREGLISKSKKSYKEFMYTRGEHKLNEMIGFMNIFYDSHCSSLGGPCLMVQRIEYMILKTIRYPHRYENLDIANGFSTEYLKYFFTFRTDLSVLYYDIFKSKSNTMTAYLRSINNFIPILQKILVSSCLILKIKPGINDLYESALKSKSYHLVDSVSGINSFFQSSMYFQYSENIKILSQAIEDFLSFSESKSL</sequence>
<dbReference type="AlphaFoldDB" id="S7WAZ9"/>
<dbReference type="VEuPathDB" id="MicrosporidiaDB:SLOPH_954"/>